<dbReference type="InterPro" id="IPR011993">
    <property type="entry name" value="PH-like_dom_sf"/>
</dbReference>
<feature type="compositionally biased region" description="Low complexity" evidence="2">
    <location>
        <begin position="499"/>
        <end position="516"/>
    </location>
</feature>
<gene>
    <name evidence="6" type="ORF">NP493_1164g00010</name>
</gene>
<feature type="region of interest" description="Disordered" evidence="2">
    <location>
        <begin position="234"/>
        <end position="313"/>
    </location>
</feature>
<feature type="compositionally biased region" description="Low complexity" evidence="2">
    <location>
        <begin position="1990"/>
        <end position="2007"/>
    </location>
</feature>
<dbReference type="InterPro" id="IPR001849">
    <property type="entry name" value="PH_domain"/>
</dbReference>
<dbReference type="Pfam" id="PF17820">
    <property type="entry name" value="PDZ_6"/>
    <property type="match status" value="1"/>
</dbReference>
<dbReference type="FunFam" id="1.10.555.10:FF:000058">
    <property type="entry name" value="GTPase-activating protein pac-1"/>
    <property type="match status" value="1"/>
</dbReference>
<feature type="region of interest" description="Disordered" evidence="2">
    <location>
        <begin position="781"/>
        <end position="825"/>
    </location>
</feature>
<evidence type="ECO:0000256" key="2">
    <source>
        <dbReference type="SAM" id="MobiDB-lite"/>
    </source>
</evidence>
<dbReference type="PROSITE" id="PS50003">
    <property type="entry name" value="PH_DOMAIN"/>
    <property type="match status" value="1"/>
</dbReference>
<dbReference type="Gene3D" id="2.30.42.10">
    <property type="match status" value="1"/>
</dbReference>
<dbReference type="InterPro" id="IPR041489">
    <property type="entry name" value="PDZ_6"/>
</dbReference>
<feature type="region of interest" description="Disordered" evidence="2">
    <location>
        <begin position="548"/>
        <end position="627"/>
    </location>
</feature>
<reference evidence="6" key="1">
    <citation type="journal article" date="2023" name="Mol. Biol. Evol.">
        <title>Third-Generation Sequencing Reveals the Adaptive Role of the Epigenome in Three Deep-Sea Polychaetes.</title>
        <authorList>
            <person name="Perez M."/>
            <person name="Aroh O."/>
            <person name="Sun Y."/>
            <person name="Lan Y."/>
            <person name="Juniper S.K."/>
            <person name="Young C.R."/>
            <person name="Angers B."/>
            <person name="Qian P.Y."/>
        </authorList>
    </citation>
    <scope>NUCLEOTIDE SEQUENCE</scope>
    <source>
        <strain evidence="6">R07B-5</strain>
    </source>
</reference>
<evidence type="ECO:0000259" key="4">
    <source>
        <dbReference type="PROSITE" id="PS50106"/>
    </source>
</evidence>
<dbReference type="Proteomes" id="UP001209878">
    <property type="component" value="Unassembled WGS sequence"/>
</dbReference>
<organism evidence="6 7">
    <name type="scientific">Ridgeia piscesae</name>
    <name type="common">Tubeworm</name>
    <dbReference type="NCBI Taxonomy" id="27915"/>
    <lineage>
        <taxon>Eukaryota</taxon>
        <taxon>Metazoa</taxon>
        <taxon>Spiralia</taxon>
        <taxon>Lophotrochozoa</taxon>
        <taxon>Annelida</taxon>
        <taxon>Polychaeta</taxon>
        <taxon>Sedentaria</taxon>
        <taxon>Canalipalpata</taxon>
        <taxon>Sabellida</taxon>
        <taxon>Siboglinidae</taxon>
        <taxon>Ridgeia</taxon>
    </lineage>
</organism>
<feature type="compositionally biased region" description="Low complexity" evidence="2">
    <location>
        <begin position="292"/>
        <end position="303"/>
    </location>
</feature>
<dbReference type="Gene3D" id="1.10.555.10">
    <property type="entry name" value="Rho GTPase activation protein"/>
    <property type="match status" value="1"/>
</dbReference>
<dbReference type="PROSITE" id="PS50238">
    <property type="entry name" value="RHOGAP"/>
    <property type="match status" value="1"/>
</dbReference>
<evidence type="ECO:0000313" key="6">
    <source>
        <dbReference type="EMBL" id="KAK2170076.1"/>
    </source>
</evidence>
<evidence type="ECO:0000259" key="5">
    <source>
        <dbReference type="PROSITE" id="PS50238"/>
    </source>
</evidence>
<dbReference type="EMBL" id="JAODUO010001162">
    <property type="protein sequence ID" value="KAK2170076.1"/>
    <property type="molecule type" value="Genomic_DNA"/>
</dbReference>
<feature type="region of interest" description="Disordered" evidence="2">
    <location>
        <begin position="1967"/>
        <end position="2019"/>
    </location>
</feature>
<comment type="caution">
    <text evidence="6">The sequence shown here is derived from an EMBL/GenBank/DDBJ whole genome shotgun (WGS) entry which is preliminary data.</text>
</comment>
<feature type="region of interest" description="Disordered" evidence="2">
    <location>
        <begin position="1783"/>
        <end position="1824"/>
    </location>
</feature>
<feature type="compositionally biased region" description="Polar residues" evidence="2">
    <location>
        <begin position="712"/>
        <end position="735"/>
    </location>
</feature>
<dbReference type="SUPFAM" id="SSF48350">
    <property type="entry name" value="GTPase activation domain, GAP"/>
    <property type="match status" value="1"/>
</dbReference>
<feature type="compositionally biased region" description="Polar residues" evidence="2">
    <location>
        <begin position="234"/>
        <end position="254"/>
    </location>
</feature>
<feature type="compositionally biased region" description="Basic and acidic residues" evidence="2">
    <location>
        <begin position="1665"/>
        <end position="1674"/>
    </location>
</feature>
<dbReference type="InterPro" id="IPR041681">
    <property type="entry name" value="PH_9"/>
</dbReference>
<evidence type="ECO:0000259" key="3">
    <source>
        <dbReference type="PROSITE" id="PS50003"/>
    </source>
</evidence>
<name>A0AAD9KF51_RIDPI</name>
<dbReference type="Gene3D" id="2.30.29.30">
    <property type="entry name" value="Pleckstrin-homology domain (PH domain)/Phosphotyrosine-binding domain (PTB)"/>
    <property type="match status" value="1"/>
</dbReference>
<dbReference type="InterPro" id="IPR000198">
    <property type="entry name" value="RhoGAP_dom"/>
</dbReference>
<evidence type="ECO:0000256" key="1">
    <source>
        <dbReference type="ARBA" id="ARBA00022468"/>
    </source>
</evidence>
<dbReference type="SMART" id="SM00228">
    <property type="entry name" value="PDZ"/>
    <property type="match status" value="1"/>
</dbReference>
<dbReference type="PROSITE" id="PS50106">
    <property type="entry name" value="PDZ"/>
    <property type="match status" value="1"/>
</dbReference>
<keyword evidence="1" id="KW-0343">GTPase activation</keyword>
<keyword evidence="7" id="KW-1185">Reference proteome</keyword>
<feature type="region of interest" description="Disordered" evidence="2">
    <location>
        <begin position="1389"/>
        <end position="1450"/>
    </location>
</feature>
<feature type="compositionally biased region" description="Pro residues" evidence="2">
    <location>
        <begin position="799"/>
        <end position="811"/>
    </location>
</feature>
<dbReference type="Pfam" id="PF00620">
    <property type="entry name" value="RhoGAP"/>
    <property type="match status" value="1"/>
</dbReference>
<feature type="compositionally biased region" description="Polar residues" evidence="2">
    <location>
        <begin position="464"/>
        <end position="487"/>
    </location>
</feature>
<proteinExistence type="predicted"/>
<feature type="region of interest" description="Disordered" evidence="2">
    <location>
        <begin position="992"/>
        <end position="1020"/>
    </location>
</feature>
<evidence type="ECO:0000313" key="7">
    <source>
        <dbReference type="Proteomes" id="UP001209878"/>
    </source>
</evidence>
<feature type="region of interest" description="Disordered" evidence="2">
    <location>
        <begin position="711"/>
        <end position="758"/>
    </location>
</feature>
<protein>
    <recommendedName>
        <fullName evidence="8">Rho GTPase-activating protein 21</fullName>
    </recommendedName>
</protein>
<feature type="region of interest" description="Disordered" evidence="2">
    <location>
        <begin position="1840"/>
        <end position="1890"/>
    </location>
</feature>
<feature type="compositionally biased region" description="Basic and acidic residues" evidence="2">
    <location>
        <begin position="260"/>
        <end position="283"/>
    </location>
</feature>
<dbReference type="SMART" id="SM00233">
    <property type="entry name" value="PH"/>
    <property type="match status" value="1"/>
</dbReference>
<dbReference type="InterPro" id="IPR036034">
    <property type="entry name" value="PDZ_sf"/>
</dbReference>
<feature type="domain" description="PDZ" evidence="4">
    <location>
        <begin position="12"/>
        <end position="91"/>
    </location>
</feature>
<feature type="compositionally biased region" description="Polar residues" evidence="2">
    <location>
        <begin position="992"/>
        <end position="1008"/>
    </location>
</feature>
<feature type="region of interest" description="Disordered" evidence="2">
    <location>
        <begin position="1648"/>
        <end position="1674"/>
    </location>
</feature>
<evidence type="ECO:0008006" key="8">
    <source>
        <dbReference type="Google" id="ProtNLM"/>
    </source>
</evidence>
<feature type="region of interest" description="Disordered" evidence="2">
    <location>
        <begin position="1034"/>
        <end position="1053"/>
    </location>
</feature>
<dbReference type="Pfam" id="PF15410">
    <property type="entry name" value="PH_9"/>
    <property type="match status" value="1"/>
</dbReference>
<dbReference type="GO" id="GO:0007165">
    <property type="term" value="P:signal transduction"/>
    <property type="evidence" value="ECO:0007669"/>
    <property type="project" value="InterPro"/>
</dbReference>
<feature type="compositionally biased region" description="Basic and acidic residues" evidence="2">
    <location>
        <begin position="1035"/>
        <end position="1053"/>
    </location>
</feature>
<dbReference type="SMART" id="SM00324">
    <property type="entry name" value="RhoGAP"/>
    <property type="match status" value="1"/>
</dbReference>
<feature type="compositionally biased region" description="Low complexity" evidence="2">
    <location>
        <begin position="1395"/>
        <end position="1414"/>
    </location>
</feature>
<dbReference type="PANTHER" id="PTHR23175">
    <property type="entry name" value="PDZ DOMAIN-CONTAINING PROTEIN"/>
    <property type="match status" value="1"/>
</dbReference>
<dbReference type="InterPro" id="IPR001478">
    <property type="entry name" value="PDZ"/>
</dbReference>
<feature type="domain" description="PH" evidence="3">
    <location>
        <begin position="857"/>
        <end position="967"/>
    </location>
</feature>
<dbReference type="SUPFAM" id="SSF50729">
    <property type="entry name" value="PH domain-like"/>
    <property type="match status" value="1"/>
</dbReference>
<feature type="domain" description="Rho-GAP" evidence="5">
    <location>
        <begin position="1088"/>
        <end position="1282"/>
    </location>
</feature>
<feature type="region of interest" description="Disordered" evidence="2">
    <location>
        <begin position="108"/>
        <end position="134"/>
    </location>
</feature>
<feature type="region of interest" description="Disordered" evidence="2">
    <location>
        <begin position="1342"/>
        <end position="1368"/>
    </location>
</feature>
<dbReference type="SUPFAM" id="SSF50156">
    <property type="entry name" value="PDZ domain-like"/>
    <property type="match status" value="1"/>
</dbReference>
<accession>A0AAD9KF51</accession>
<feature type="region of interest" description="Disordered" evidence="2">
    <location>
        <begin position="459"/>
        <end position="529"/>
    </location>
</feature>
<dbReference type="PANTHER" id="PTHR23175:SF23">
    <property type="entry name" value="PDZ DOMAIN-CONTAINING PROTEIN"/>
    <property type="match status" value="1"/>
</dbReference>
<feature type="compositionally biased region" description="Pro residues" evidence="2">
    <location>
        <begin position="747"/>
        <end position="757"/>
    </location>
</feature>
<dbReference type="GO" id="GO:0005096">
    <property type="term" value="F:GTPase activator activity"/>
    <property type="evidence" value="ECO:0007669"/>
    <property type="project" value="UniProtKB-KW"/>
</dbReference>
<sequence length="2019" mass="220597">MEGAWSPMYGRCVQLVGTKRKRSKLGALEPMDTIFVKQVKEGGPAHKAGLQQGDRIVSVNGESVTGKTYSQVIALIQESGASLKLLVVPKDEDVLQMAYHSSAYNHGKHPYRGSATDIPSPPGLHPSDLPQGKPPLAPRFKTELQLSAGSVSGANVSTSSENTTWGTDARVPCCHMTSMSSTTPPRDTTFRHTGNVAYLPADGATRHDISVTSAPPLVPIRTCSKNITLANLQASSHPRSGSTCSDGSVKSSHTVMCPRSHTDTRSTSHENLPRHYGSQERLLRTSNENIGSRAVSRASSHLSHSSDDLLSRVSPGTMATAAVAQRKARTIGPVNCSQNTVANRTAVPYTRSHTTLSLVTAPTATNAGVVMVRDNHNHNHKEAAWCRSNYYYTPRAATAAEPTRMQLTSNGGYYSCRDTDRMCWSGSDAPTTYGLAVSYSSENTRNVAEFPKSYSTDFEAGHSQHATESGTNRHSVPASNDRTQPINLVTERMKKFESMDSVDSNSSVGSATSGSGRYQSDAPKVPSRRFGCDSVATRAAQYEHLVSDDDEYTQQEQSPVARQHAPESFPQMQQKSGDTNRAGTKPATINIYFRSESPQHPIMQLDRSPYRPRAASHSPHGANRRSPRLQLTIQRPSSESVHRFAMRQPSYLSAIHSPKALKTQEAPMLSSGVTMTTNTPSMAGSGVVLRSQTAEDDKETKLSRRTSYLMATRQTVSLSSAPENKSSAPNMTQSQLSPAPPAVSTSAPPPLTSPPPLTTCSKLELQLCTSTLAAMAVVTTATSADDDNSKVVTTTASPSPVPPIPRPPTPQSPTQMEPAETTPTKTSNIRKLKAFFGEKTPRIEAATSDQKSLLANEVTMEGVLSCKVAVVEGKRASDRSWKPVWALLKNYQLILYKEVTISGGASTTYEEQPICVRQCLVDIATEYAKKKRNVFRLTTLGGCEYLFQTDDHDCMLQWIRAIQQNTGGADNMVATAAQKMAAAAVAGVTGVSQPQSDQVTKSSPGISQKSKKLSSRSLKAKSIGAVSPAFRPKKTWLEKDHSSDSTKTKDNKTWKGRVAKKFKRYGSSSAASSVDTGSSTEVTGTFNVPLEQCPPSNFFEFVPLVVELCIDIVEAKGLENQGIYRVPGNTGSVNFLQELLNNATGVEDLDMENEKWSDVNVVSSLLKTFFRKLPDPLITEDHYDMIIAANRIENPEKRMLKVKKVLHELPDHNFETFRFLAQHLSRVASKGDINKMDARNLAIVFGPTLVRTKDDSMVTMVRDMSDQCKVIETIILHHDWFFSSWDEDVYVPVDEESENALPVSGMNRELLSKAEDMEWAERGRDISAKDLMSSIFQAANRRIRRKDKSKSNDSIEIDPDSESSYNERNIDHEIELQRLRDIQQSTASGMLTRESSSGKFDSLSSSQSMSPSASLQDTKEVSPPGGDTKKPAAPPTYEEHQKMQKQRANCDTSIGKSVTASLPLTSVAVSPGSNPQSPRYAVTRYPAYPATEFTPCSSVDDIKPTVLRRYSADELGNFDVQKVRQVACKDQQQSRNVDMVDGTVHPTTTTTTQQRECAKERALQRTKEILEQDDNLDDLLSHPVTTGAPYRDYTAVKNTDALSVTSDYSTMSSSNATCEHKVPCKTPAQYRGNMSEYSLSLSPLAATSRDSLPLQSQSCSNLHPSNDRSTKQSHHDGFVNLVSSKSGDARPVFELMPSDDGMTRRHGSLDSLIDSYDRTDSAAKSNVGADGTEDFLESITATLDHKLELIAPKSPLAIDRGQSDDGTAQNCVDSVVYDFDRPFRNPSLHRTVQPGREGAQSQWEQGDLPVTSFKRPPGGSGDMSACEYSDAIRKSTEQLYGSRDNLIDHRPSEVTLETQLKRKARSPSPPSTRRRRDAADLRRIKRRHTVGGSNDLEHFKALMHVCQATGGGEPHKPSAWERLQPYHSPGGGPPDLQTWLAQQHHIRHVGSSPALFTGALQLSERGLSPHSEASRLSSKGWRHRTGFSRSASTGEELPSSSSLSPSGGCAGTFTFESEV</sequence>
<feature type="compositionally biased region" description="Polar residues" evidence="2">
    <location>
        <begin position="570"/>
        <end position="582"/>
    </location>
</feature>
<dbReference type="InterPro" id="IPR008936">
    <property type="entry name" value="Rho_GTPase_activation_prot"/>
</dbReference>
<feature type="compositionally biased region" description="Polar residues" evidence="2">
    <location>
        <begin position="1648"/>
        <end position="1664"/>
    </location>
</feature>